<keyword evidence="2" id="KW-1185">Reference proteome</keyword>
<proteinExistence type="predicted"/>
<name>A0A517VHZ8_9PLAN</name>
<protein>
    <submittedName>
        <fullName evidence="1">Uncharacterized protein</fullName>
    </submittedName>
</protein>
<dbReference type="Proteomes" id="UP000316855">
    <property type="component" value="Chromosome"/>
</dbReference>
<evidence type="ECO:0000313" key="2">
    <source>
        <dbReference type="Proteomes" id="UP000316855"/>
    </source>
</evidence>
<gene>
    <name evidence="1" type="ORF">Pan161_43070</name>
</gene>
<reference evidence="1 2" key="1">
    <citation type="submission" date="2019-02" db="EMBL/GenBank/DDBJ databases">
        <title>Deep-cultivation of Planctomycetes and their phenomic and genomic characterization uncovers novel biology.</title>
        <authorList>
            <person name="Wiegand S."/>
            <person name="Jogler M."/>
            <person name="Boedeker C."/>
            <person name="Pinto D."/>
            <person name="Vollmers J."/>
            <person name="Rivas-Marin E."/>
            <person name="Kohn T."/>
            <person name="Peeters S.H."/>
            <person name="Heuer A."/>
            <person name="Rast P."/>
            <person name="Oberbeckmann S."/>
            <person name="Bunk B."/>
            <person name="Jeske O."/>
            <person name="Meyerdierks A."/>
            <person name="Storesund J.E."/>
            <person name="Kallscheuer N."/>
            <person name="Luecker S."/>
            <person name="Lage O.M."/>
            <person name="Pohl T."/>
            <person name="Merkel B.J."/>
            <person name="Hornburger P."/>
            <person name="Mueller R.-W."/>
            <person name="Bruemmer F."/>
            <person name="Labrenz M."/>
            <person name="Spormann A.M."/>
            <person name="Op den Camp H."/>
            <person name="Overmann J."/>
            <person name="Amann R."/>
            <person name="Jetten M.S.M."/>
            <person name="Mascher T."/>
            <person name="Medema M.H."/>
            <person name="Devos D.P."/>
            <person name="Kaster A.-K."/>
            <person name="Ovreas L."/>
            <person name="Rohde M."/>
            <person name="Galperin M.Y."/>
            <person name="Jogler C."/>
        </authorList>
    </citation>
    <scope>NUCLEOTIDE SEQUENCE [LARGE SCALE GENOMIC DNA]</scope>
    <source>
        <strain evidence="1 2">Pan161</strain>
    </source>
</reference>
<dbReference type="EMBL" id="CP036343">
    <property type="protein sequence ID" value="QDT92639.1"/>
    <property type="molecule type" value="Genomic_DNA"/>
</dbReference>
<dbReference type="RefSeq" id="WP_145230471.1">
    <property type="nucleotide sequence ID" value="NZ_CP036343.1"/>
</dbReference>
<sequence>MRRFSLLIISVLILCLLLFLMTSEHDQNSFNQALNQTYQLIMPPDSNATVPGVTETEWSRTAEWTIETNLTWKAYRDWLLNQLGGTYRILSETENQIELRKTFHSEIHDIKLITDEVEGKVHAVYSISLW</sequence>
<dbReference type="OrthoDB" id="284483at2"/>
<evidence type="ECO:0000313" key="1">
    <source>
        <dbReference type="EMBL" id="QDT92639.1"/>
    </source>
</evidence>
<accession>A0A517VHZ8</accession>
<dbReference type="AlphaFoldDB" id="A0A517VHZ8"/>
<dbReference type="KEGG" id="gax:Pan161_43070"/>
<organism evidence="1 2">
    <name type="scientific">Gimesia algae</name>
    <dbReference type="NCBI Taxonomy" id="2527971"/>
    <lineage>
        <taxon>Bacteria</taxon>
        <taxon>Pseudomonadati</taxon>
        <taxon>Planctomycetota</taxon>
        <taxon>Planctomycetia</taxon>
        <taxon>Planctomycetales</taxon>
        <taxon>Planctomycetaceae</taxon>
        <taxon>Gimesia</taxon>
    </lineage>
</organism>